<dbReference type="InterPro" id="IPR029510">
    <property type="entry name" value="Ald_DH_CS_GLU"/>
</dbReference>
<dbReference type="GO" id="GO:0009450">
    <property type="term" value="P:gamma-aminobutyric acid catabolic process"/>
    <property type="evidence" value="ECO:0007669"/>
    <property type="project" value="TreeGrafter"/>
</dbReference>
<dbReference type="RefSeq" id="WP_245838567.1">
    <property type="nucleotide sequence ID" value="NZ_FPAA01000001.1"/>
</dbReference>
<dbReference type="GO" id="GO:0004777">
    <property type="term" value="F:succinate-semialdehyde dehydrogenase (NAD+) activity"/>
    <property type="evidence" value="ECO:0007669"/>
    <property type="project" value="TreeGrafter"/>
</dbReference>
<dbReference type="SUPFAM" id="SSF53720">
    <property type="entry name" value="ALDH-like"/>
    <property type="match status" value="1"/>
</dbReference>
<reference evidence="7" key="1">
    <citation type="submission" date="2016-10" db="EMBL/GenBank/DDBJ databases">
        <authorList>
            <person name="Varghese N."/>
            <person name="Submissions S."/>
        </authorList>
    </citation>
    <scope>NUCLEOTIDE SEQUENCE [LARGE SCALE GENOMIC DNA]</scope>
    <source>
        <strain evidence="7">DSM 45789</strain>
    </source>
</reference>
<evidence type="ECO:0000256" key="2">
    <source>
        <dbReference type="ARBA" id="ARBA00023002"/>
    </source>
</evidence>
<dbReference type="FunFam" id="3.40.605.10:FF:000005">
    <property type="entry name" value="Succinate-semialdehyde dehydrogenase I"/>
    <property type="match status" value="1"/>
</dbReference>
<dbReference type="PANTHER" id="PTHR43353:SF5">
    <property type="entry name" value="SUCCINATE-SEMIALDEHYDE DEHYDROGENASE, MITOCHONDRIAL"/>
    <property type="match status" value="1"/>
</dbReference>
<evidence type="ECO:0000313" key="7">
    <source>
        <dbReference type="Proteomes" id="UP000198660"/>
    </source>
</evidence>
<dbReference type="FunFam" id="3.40.309.10:FF:000004">
    <property type="entry name" value="Succinate-semialdehyde dehydrogenase I"/>
    <property type="match status" value="1"/>
</dbReference>
<evidence type="ECO:0000256" key="4">
    <source>
        <dbReference type="RuleBase" id="RU003345"/>
    </source>
</evidence>
<feature type="domain" description="Aldehyde dehydrogenase" evidence="5">
    <location>
        <begin position="21"/>
        <end position="478"/>
    </location>
</feature>
<dbReference type="Pfam" id="PF00171">
    <property type="entry name" value="Aldedh"/>
    <property type="match status" value="1"/>
</dbReference>
<protein>
    <submittedName>
        <fullName evidence="6">Succinate-semialdehyde dehydrogenase / glutarate-semialdehyde dehydrogenase</fullName>
    </submittedName>
</protein>
<evidence type="ECO:0000256" key="1">
    <source>
        <dbReference type="ARBA" id="ARBA00009986"/>
    </source>
</evidence>
<dbReference type="InterPro" id="IPR016160">
    <property type="entry name" value="Ald_DH_CS_CYS"/>
</dbReference>
<dbReference type="AlphaFoldDB" id="A0A1I6NRC1"/>
<dbReference type="Gene3D" id="3.40.605.10">
    <property type="entry name" value="Aldehyde Dehydrogenase, Chain A, domain 1"/>
    <property type="match status" value="1"/>
</dbReference>
<dbReference type="InterPro" id="IPR016163">
    <property type="entry name" value="Ald_DH_C"/>
</dbReference>
<keyword evidence="2 4" id="KW-0560">Oxidoreductase</keyword>
<dbReference type="InterPro" id="IPR016162">
    <property type="entry name" value="Ald_DH_N"/>
</dbReference>
<organism evidence="6 7">
    <name type="scientific">Marininema halotolerans</name>
    <dbReference type="NCBI Taxonomy" id="1155944"/>
    <lineage>
        <taxon>Bacteria</taxon>
        <taxon>Bacillati</taxon>
        <taxon>Bacillota</taxon>
        <taxon>Bacilli</taxon>
        <taxon>Bacillales</taxon>
        <taxon>Thermoactinomycetaceae</taxon>
        <taxon>Marininema</taxon>
    </lineage>
</organism>
<dbReference type="InterPro" id="IPR016161">
    <property type="entry name" value="Ald_DH/histidinol_DH"/>
</dbReference>
<dbReference type="CDD" id="cd07103">
    <property type="entry name" value="ALDH_F5_SSADH_GabD"/>
    <property type="match status" value="1"/>
</dbReference>
<dbReference type="InterPro" id="IPR015590">
    <property type="entry name" value="Aldehyde_DH_dom"/>
</dbReference>
<evidence type="ECO:0000259" key="5">
    <source>
        <dbReference type="Pfam" id="PF00171"/>
    </source>
</evidence>
<keyword evidence="7" id="KW-1185">Reference proteome</keyword>
<dbReference type="PROSITE" id="PS00070">
    <property type="entry name" value="ALDEHYDE_DEHYDR_CYS"/>
    <property type="match status" value="1"/>
</dbReference>
<dbReference type="PANTHER" id="PTHR43353">
    <property type="entry name" value="SUCCINATE-SEMIALDEHYDE DEHYDROGENASE, MITOCHONDRIAL"/>
    <property type="match status" value="1"/>
</dbReference>
<accession>A0A1I6NRC1</accession>
<gene>
    <name evidence="6" type="ORF">SAMN05444972_10151</name>
</gene>
<dbReference type="Proteomes" id="UP000198660">
    <property type="component" value="Unassembled WGS sequence"/>
</dbReference>
<dbReference type="Gene3D" id="3.40.309.10">
    <property type="entry name" value="Aldehyde Dehydrogenase, Chain A, domain 2"/>
    <property type="match status" value="1"/>
</dbReference>
<feature type="active site" evidence="3">
    <location>
        <position position="252"/>
    </location>
</feature>
<dbReference type="EMBL" id="FPAA01000001">
    <property type="protein sequence ID" value="SFS30443.1"/>
    <property type="molecule type" value="Genomic_DNA"/>
</dbReference>
<proteinExistence type="inferred from homology"/>
<evidence type="ECO:0000313" key="6">
    <source>
        <dbReference type="EMBL" id="SFS30443.1"/>
    </source>
</evidence>
<dbReference type="PROSITE" id="PS00687">
    <property type="entry name" value="ALDEHYDE_DEHYDR_GLU"/>
    <property type="match status" value="1"/>
</dbReference>
<dbReference type="InterPro" id="IPR050740">
    <property type="entry name" value="Aldehyde_DH_Superfamily"/>
</dbReference>
<name>A0A1I6NRC1_9BACL</name>
<sequence length="493" mass="54042">MRVHSWMSEGSCWINGRKDTSSHRREVINPATGESIGEMPWGNEEMATRAVDAAWTAFPSWSKKLPHERGEVLKKWANAIRCHRDSLAELLSCEQGKPIAEATGELGVAADFVEWYGEEAKRVGGEILAPSRHGQQITVLYRPVGVAALITPWNYPAAMVTRKMAPALAAGCTVVIKPASDTPLIASALLSLLIEEGLPPGVANLVTGEAAMVGRTWLKDDRVRKISFTGSTDVGKELMRQSADHMKRISLELGGNAPAIVFDDADLDRVADAIVDNKFENCGQMCNGINLIYVQEPIREELERRIHRRVSRIVVGQKIEGRPQIGPLIHRKAQEKVATFVQEAIDQGARLLCGGKKLTDGMYEKGYYYEPTVLVDVNDGMALTKKEVFGPVAPILSFQSEAEVVERSNRTPYGLAAYLFTQDVHRINRVSEALDFGMVGVNGTSLSFPQAPFGGVKESGVGREGGRVGLEEFLELKTLITMLTEENDIGSKE</sequence>
<comment type="similarity">
    <text evidence="1 4">Belongs to the aldehyde dehydrogenase family.</text>
</comment>
<evidence type="ECO:0000256" key="3">
    <source>
        <dbReference type="PROSITE-ProRule" id="PRU10007"/>
    </source>
</evidence>